<dbReference type="RefSeq" id="WP_148041080.1">
    <property type="nucleotide sequence ID" value="NZ_JACHYA010000002.1"/>
</dbReference>
<protein>
    <submittedName>
        <fullName evidence="2">Glycosyltransferase involved in cell wall biosynthesis</fullName>
    </submittedName>
</protein>
<organism evidence="2 3">
    <name type="scientific">Parvibacter caecicola</name>
    <dbReference type="NCBI Taxonomy" id="747645"/>
    <lineage>
        <taxon>Bacteria</taxon>
        <taxon>Bacillati</taxon>
        <taxon>Actinomycetota</taxon>
        <taxon>Coriobacteriia</taxon>
        <taxon>Coriobacteriales</taxon>
        <taxon>Coriobacteriaceae</taxon>
        <taxon>Parvibacter</taxon>
    </lineage>
</organism>
<dbReference type="PANTHER" id="PTHR12526:SF630">
    <property type="entry name" value="GLYCOSYLTRANSFERASE"/>
    <property type="match status" value="1"/>
</dbReference>
<feature type="domain" description="Glycosyl transferase family 1" evidence="1">
    <location>
        <begin position="174"/>
        <end position="332"/>
    </location>
</feature>
<dbReference type="AlphaFoldDB" id="A0A7W5GQH2"/>
<gene>
    <name evidence="2" type="ORF">FHR31_001025</name>
</gene>
<evidence type="ECO:0000259" key="1">
    <source>
        <dbReference type="Pfam" id="PF00534"/>
    </source>
</evidence>
<accession>A0A7W5GQH2</accession>
<evidence type="ECO:0000313" key="3">
    <source>
        <dbReference type="Proteomes" id="UP000530850"/>
    </source>
</evidence>
<dbReference type="PANTHER" id="PTHR12526">
    <property type="entry name" value="GLYCOSYLTRANSFERASE"/>
    <property type="match status" value="1"/>
</dbReference>
<dbReference type="Proteomes" id="UP000530850">
    <property type="component" value="Unassembled WGS sequence"/>
</dbReference>
<keyword evidence="2" id="KW-0808">Transferase</keyword>
<name>A0A7W5GQH2_9ACTN</name>
<comment type="caution">
    <text evidence="2">The sequence shown here is derived from an EMBL/GenBank/DDBJ whole genome shotgun (WGS) entry which is preliminary data.</text>
</comment>
<dbReference type="EMBL" id="JACHYA010000002">
    <property type="protein sequence ID" value="MBB3171213.1"/>
    <property type="molecule type" value="Genomic_DNA"/>
</dbReference>
<proteinExistence type="predicted"/>
<evidence type="ECO:0000313" key="2">
    <source>
        <dbReference type="EMBL" id="MBB3171213.1"/>
    </source>
</evidence>
<dbReference type="Pfam" id="PF00534">
    <property type="entry name" value="Glycos_transf_1"/>
    <property type="match status" value="1"/>
</dbReference>
<dbReference type="GeneID" id="93356362"/>
<dbReference type="InterPro" id="IPR001296">
    <property type="entry name" value="Glyco_trans_1"/>
</dbReference>
<dbReference type="Gene3D" id="3.40.50.2000">
    <property type="entry name" value="Glycogen Phosphorylase B"/>
    <property type="match status" value="2"/>
</dbReference>
<dbReference type="GO" id="GO:0016757">
    <property type="term" value="F:glycosyltransferase activity"/>
    <property type="evidence" value="ECO:0007669"/>
    <property type="project" value="InterPro"/>
</dbReference>
<reference evidence="2 3" key="1">
    <citation type="submission" date="2020-08" db="EMBL/GenBank/DDBJ databases">
        <title>Sequencing the genomes of 1000 actinobacteria strains.</title>
        <authorList>
            <person name="Klenk H.-P."/>
        </authorList>
    </citation>
    <scope>NUCLEOTIDE SEQUENCE [LARGE SCALE GENOMIC DNA]</scope>
    <source>
        <strain evidence="2 3">DSM 22242</strain>
    </source>
</reference>
<sequence>MSADLNILHIACITNNSFNGVCVVAPLHANAQGSFAQTAFLNISGEKIDSAQNQIFVNAPVSLDEVKRAWRKPDIVVFHEAYRFPYLAIAKQLKSEGIPYFVIPHGELSEQALKKKALKKMVANAIFFNKFIRESAALQLLSDKEMQSTAFKAKKFVATNGIFMPKNVKASFSGEGIRFVYVGRLDAYHKGLDLMMDAIALNADYLRGKRTSFEIYGPDYKGRFANVERLVSERSLGDIVSVSPAVCGKEKEEILLSSDVFLQTSRFEGMPMGILEALSYGLPCALTRGTTMGGFIEEYGAGWIADNTVDSISRMLLEVTEADEDDMWAKSAKARSLAMQEFSWQTVAACAVARYEDLLQSSVKRDDS</sequence>
<dbReference type="SUPFAM" id="SSF53756">
    <property type="entry name" value="UDP-Glycosyltransferase/glycogen phosphorylase"/>
    <property type="match status" value="1"/>
</dbReference>